<keyword evidence="1" id="KW-0614">Plasmid</keyword>
<gene>
    <name evidence="1" type="ORF">MOO46_07310</name>
</gene>
<organism evidence="1 2">
    <name type="scientific">Apilactobacillus apisilvae</name>
    <dbReference type="NCBI Taxonomy" id="2923364"/>
    <lineage>
        <taxon>Bacteria</taxon>
        <taxon>Bacillati</taxon>
        <taxon>Bacillota</taxon>
        <taxon>Bacilli</taxon>
        <taxon>Lactobacillales</taxon>
        <taxon>Lactobacillaceae</taxon>
        <taxon>Apilactobacillus</taxon>
    </lineage>
</organism>
<accession>A0ABY4PJP7</accession>
<protein>
    <recommendedName>
        <fullName evidence="3">IraD/Gp25-like domain-containing protein</fullName>
    </recommendedName>
</protein>
<proteinExistence type="predicted"/>
<dbReference type="SUPFAM" id="SSF160719">
    <property type="entry name" value="gpW/gp25-like"/>
    <property type="match status" value="1"/>
</dbReference>
<dbReference type="InterPro" id="IPR020288">
    <property type="entry name" value="Sheath_initiator"/>
</dbReference>
<dbReference type="Gene3D" id="3.10.450.40">
    <property type="match status" value="1"/>
</dbReference>
<evidence type="ECO:0000313" key="1">
    <source>
        <dbReference type="EMBL" id="UQS85792.1"/>
    </source>
</evidence>
<geneLocation type="plasmid" evidence="1 2">
    <name>p1unnamed</name>
</geneLocation>
<name>A0ABY4PJP7_9LACO</name>
<evidence type="ECO:0000313" key="2">
    <source>
        <dbReference type="Proteomes" id="UP000831859"/>
    </source>
</evidence>
<sequence>MKDLMLDDSGDMIIDDVSGDLNMTDGKDELNQHVYSLLNTFLGELSWNEERGLNQMQLINSSDDLQAVQTTLSDYLREKLNDFDSIEINNSEINDRNLNIKATVKLNDGTSIETAVGGDNDAS</sequence>
<reference evidence="1 2" key="1">
    <citation type="journal article" date="2022" name="Int. J. Syst. Evol. Microbiol.">
        <title>Apilactobacillus apisilvae sp. nov., Nicolia spurrieriana gen. nov. sp. nov., Bombilactobacillus folatiphilus sp. nov. and Bombilactobacillus thymidiniphilus sp. nov., four new lactic acid bacterial isolates from stingless bees Tetragonula carbonaria and Austroplebeia australis.</title>
        <authorList>
            <person name="Oliphant S.A."/>
            <person name="Watson-Haigh N.S."/>
            <person name="Sumby K.M."/>
            <person name="Gardner J."/>
            <person name="Groom S."/>
            <person name="Jiranek V."/>
        </authorList>
    </citation>
    <scope>NUCLEOTIDE SEQUENCE [LARGE SCALE GENOMIC DNA]</scope>
    <source>
        <strain evidence="1 2">SG5_A10</strain>
    </source>
</reference>
<dbReference type="EMBL" id="CP093363">
    <property type="protein sequence ID" value="UQS85792.1"/>
    <property type="molecule type" value="Genomic_DNA"/>
</dbReference>
<dbReference type="RefSeq" id="WP_249511756.1">
    <property type="nucleotide sequence ID" value="NZ_CP093363.1"/>
</dbReference>
<dbReference type="Pfam" id="PF10934">
    <property type="entry name" value="Sheath_initiator"/>
    <property type="match status" value="1"/>
</dbReference>
<dbReference type="Proteomes" id="UP000831859">
    <property type="component" value="Plasmid p1unnamed"/>
</dbReference>
<evidence type="ECO:0008006" key="3">
    <source>
        <dbReference type="Google" id="ProtNLM"/>
    </source>
</evidence>
<keyword evidence="2" id="KW-1185">Reference proteome</keyword>